<gene>
    <name evidence="1" type="ORF">GCM10022255_117010</name>
</gene>
<dbReference type="InterPro" id="IPR015919">
    <property type="entry name" value="Cadherin-like_sf"/>
</dbReference>
<dbReference type="InterPro" id="IPR013783">
    <property type="entry name" value="Ig-like_fold"/>
</dbReference>
<dbReference type="SUPFAM" id="SSF82171">
    <property type="entry name" value="DPP6 N-terminal domain-like"/>
    <property type="match status" value="1"/>
</dbReference>
<dbReference type="Pfam" id="PF05345">
    <property type="entry name" value="He_PIG"/>
    <property type="match status" value="2"/>
</dbReference>
<dbReference type="Proteomes" id="UP001500620">
    <property type="component" value="Unassembled WGS sequence"/>
</dbReference>
<dbReference type="RefSeq" id="WP_345144948.1">
    <property type="nucleotide sequence ID" value="NZ_BAABAT010000149.1"/>
</dbReference>
<dbReference type="SUPFAM" id="SSF49313">
    <property type="entry name" value="Cadherin-like"/>
    <property type="match status" value="2"/>
</dbReference>
<protein>
    <submittedName>
        <fullName evidence="1">Uncharacterized protein</fullName>
    </submittedName>
</protein>
<comment type="caution">
    <text evidence="1">The sequence shown here is derived from an EMBL/GenBank/DDBJ whole genome shotgun (WGS) entry which is preliminary data.</text>
</comment>
<reference evidence="2" key="1">
    <citation type="journal article" date="2019" name="Int. J. Syst. Evol. Microbiol.">
        <title>The Global Catalogue of Microorganisms (GCM) 10K type strain sequencing project: providing services to taxonomists for standard genome sequencing and annotation.</title>
        <authorList>
            <consortium name="The Broad Institute Genomics Platform"/>
            <consortium name="The Broad Institute Genome Sequencing Center for Infectious Disease"/>
            <person name="Wu L."/>
            <person name="Ma J."/>
        </authorList>
    </citation>
    <scope>NUCLEOTIDE SEQUENCE [LARGE SCALE GENOMIC DNA]</scope>
    <source>
        <strain evidence="2">JCM 17441</strain>
    </source>
</reference>
<dbReference type="Gene3D" id="2.60.40.10">
    <property type="entry name" value="Immunoglobulins"/>
    <property type="match status" value="2"/>
</dbReference>
<keyword evidence="2" id="KW-1185">Reference proteome</keyword>
<evidence type="ECO:0000313" key="1">
    <source>
        <dbReference type="EMBL" id="GAA4264334.1"/>
    </source>
</evidence>
<name>A0ABP8DWN7_9ACTN</name>
<accession>A0ABP8DWN7</accession>
<sequence length="499" mass="52816">MGLSDGYVNQPYDATVAITGGVAPLTLTKAYGSLPPGLTLAGNHIAGTPTAAAAGDWTFTLRLTDSQGRSDNRTVTLRIWPPPPLTVSTSSLRAAVVDRPYTATVQAIGGKPPYTFQVTGLPAPLTADSAGAITGTPTSPGRFPLTVKVTDKDGTTASRQIDLVVGWTIPNAELISISTTGDPGNGESFSARASSNGRYVYFVSTATDLVAAPATTSMSVYVRDRVAGTTTRVVATDYLHELLAISSNGRFALLAGEEEHPEYRRYDRTTGALTPFALTFSGYHEKFHISDDGDLVYVSGTGLYRISSASWSPFHCPDGTNLTREPWEVRFVGDASVVYFVTADCGRYQGSVFRYSRATATTTLVYAGNCFFNGGDVCYQGVQPTLNDAHLAVTKLNIGGEDTLILDGTEVTGVDKARYLCGLREDGKEVVFTGLSTMLPGGNDGNLDIYDYQVGAASPTRIGPPNDYTADLYTNCTGQGMASTTGELAFVSAGQAYML</sequence>
<evidence type="ECO:0000313" key="2">
    <source>
        <dbReference type="Proteomes" id="UP001500620"/>
    </source>
</evidence>
<dbReference type="EMBL" id="BAABAT010000149">
    <property type="protein sequence ID" value="GAA4264334.1"/>
    <property type="molecule type" value="Genomic_DNA"/>
</dbReference>
<organism evidence="1 2">
    <name type="scientific">Dactylosporangium darangshiense</name>
    <dbReference type="NCBI Taxonomy" id="579108"/>
    <lineage>
        <taxon>Bacteria</taxon>
        <taxon>Bacillati</taxon>
        <taxon>Actinomycetota</taxon>
        <taxon>Actinomycetes</taxon>
        <taxon>Micromonosporales</taxon>
        <taxon>Micromonosporaceae</taxon>
        <taxon>Dactylosporangium</taxon>
    </lineage>
</organism>
<proteinExistence type="predicted"/>